<keyword evidence="3" id="KW-1185">Reference proteome</keyword>
<evidence type="ECO:0000256" key="1">
    <source>
        <dbReference type="SAM" id="MobiDB-lite"/>
    </source>
</evidence>
<reference evidence="2" key="2">
    <citation type="submission" date="2021-02" db="EMBL/GenBank/DDBJ databases">
        <authorList>
            <person name="Kimball J.A."/>
            <person name="Haas M.W."/>
            <person name="Macchietto M."/>
            <person name="Kono T."/>
            <person name="Duquette J."/>
            <person name="Shao M."/>
        </authorList>
    </citation>
    <scope>NUCLEOTIDE SEQUENCE</scope>
    <source>
        <tissue evidence="2">Fresh leaf tissue</tissue>
    </source>
</reference>
<sequence length="97" mass="10461">MLPGRHRLHAFPPPPRASTATTTSDLLLLPLQSLPPWDPNCPGSPPPPPPERRAVEAMEPHVVGRGEGGEGDRCLRTTSVRLPDCRHLQSAPPPTLT</sequence>
<organism evidence="2 3">
    <name type="scientific">Zizania palustris</name>
    <name type="common">Northern wild rice</name>
    <dbReference type="NCBI Taxonomy" id="103762"/>
    <lineage>
        <taxon>Eukaryota</taxon>
        <taxon>Viridiplantae</taxon>
        <taxon>Streptophyta</taxon>
        <taxon>Embryophyta</taxon>
        <taxon>Tracheophyta</taxon>
        <taxon>Spermatophyta</taxon>
        <taxon>Magnoliopsida</taxon>
        <taxon>Liliopsida</taxon>
        <taxon>Poales</taxon>
        <taxon>Poaceae</taxon>
        <taxon>BOP clade</taxon>
        <taxon>Oryzoideae</taxon>
        <taxon>Oryzeae</taxon>
        <taxon>Zizaniinae</taxon>
        <taxon>Zizania</taxon>
    </lineage>
</organism>
<feature type="compositionally biased region" description="Low complexity" evidence="1">
    <location>
        <begin position="17"/>
        <end position="35"/>
    </location>
</feature>
<proteinExistence type="predicted"/>
<evidence type="ECO:0000313" key="2">
    <source>
        <dbReference type="EMBL" id="KAG8065460.1"/>
    </source>
</evidence>
<protein>
    <submittedName>
        <fullName evidence="2">Uncharacterized protein</fullName>
    </submittedName>
</protein>
<dbReference type="AlphaFoldDB" id="A0A8J5VFX7"/>
<gene>
    <name evidence="2" type="ORF">GUJ93_ZPchr0004g39406</name>
</gene>
<feature type="region of interest" description="Disordered" evidence="1">
    <location>
        <begin position="1"/>
        <end position="53"/>
    </location>
</feature>
<evidence type="ECO:0000313" key="3">
    <source>
        <dbReference type="Proteomes" id="UP000729402"/>
    </source>
</evidence>
<feature type="compositionally biased region" description="Pro residues" evidence="1">
    <location>
        <begin position="36"/>
        <end position="49"/>
    </location>
</feature>
<dbReference type="Proteomes" id="UP000729402">
    <property type="component" value="Unassembled WGS sequence"/>
</dbReference>
<name>A0A8J5VFX7_ZIZPA</name>
<dbReference type="EMBL" id="JAAALK010000285">
    <property type="protein sequence ID" value="KAG8065460.1"/>
    <property type="molecule type" value="Genomic_DNA"/>
</dbReference>
<reference evidence="2" key="1">
    <citation type="journal article" date="2021" name="bioRxiv">
        <title>Whole Genome Assembly and Annotation of Northern Wild Rice, Zizania palustris L., Supports a Whole Genome Duplication in the Zizania Genus.</title>
        <authorList>
            <person name="Haas M."/>
            <person name="Kono T."/>
            <person name="Macchietto M."/>
            <person name="Millas R."/>
            <person name="McGilp L."/>
            <person name="Shao M."/>
            <person name="Duquette J."/>
            <person name="Hirsch C.N."/>
            <person name="Kimball J."/>
        </authorList>
    </citation>
    <scope>NUCLEOTIDE SEQUENCE</scope>
    <source>
        <tissue evidence="2">Fresh leaf tissue</tissue>
    </source>
</reference>
<accession>A0A8J5VFX7</accession>
<comment type="caution">
    <text evidence="2">The sequence shown here is derived from an EMBL/GenBank/DDBJ whole genome shotgun (WGS) entry which is preliminary data.</text>
</comment>